<dbReference type="PANTHER" id="PTHR20992">
    <property type="entry name" value="AT15442P-RELATED"/>
    <property type="match status" value="1"/>
</dbReference>
<dbReference type="InterPro" id="IPR005240">
    <property type="entry name" value="DUF389"/>
</dbReference>
<dbReference type="STRING" id="1420851.AU255_06740"/>
<dbReference type="InterPro" id="IPR016064">
    <property type="entry name" value="NAD/diacylglycerol_kinase_sf"/>
</dbReference>
<dbReference type="InterPro" id="IPR017438">
    <property type="entry name" value="ATP-NAD_kinase_N"/>
</dbReference>
<dbReference type="NCBIfam" id="TIGR00341">
    <property type="entry name" value="TIGR00341 family protein"/>
    <property type="match status" value="1"/>
</dbReference>
<dbReference type="Gene3D" id="3.40.50.10330">
    <property type="entry name" value="Probable inorganic polyphosphate/atp-NAD kinase, domain 1"/>
    <property type="match status" value="1"/>
</dbReference>
<dbReference type="Proteomes" id="UP000191980">
    <property type="component" value="Unassembled WGS sequence"/>
</dbReference>
<feature type="transmembrane region" description="Helical" evidence="1">
    <location>
        <begin position="467"/>
        <end position="487"/>
    </location>
</feature>
<feature type="transmembrane region" description="Helical" evidence="1">
    <location>
        <begin position="344"/>
        <end position="363"/>
    </location>
</feature>
<comment type="caution">
    <text evidence="2">The sequence shown here is derived from an EMBL/GenBank/DDBJ whole genome shotgun (WGS) entry which is preliminary data.</text>
</comment>
<feature type="transmembrane region" description="Helical" evidence="1">
    <location>
        <begin position="436"/>
        <end position="455"/>
    </location>
</feature>
<dbReference type="Gene3D" id="2.60.200.40">
    <property type="match status" value="1"/>
</dbReference>
<dbReference type="RefSeq" id="WP_080522173.1">
    <property type="nucleotide sequence ID" value="NZ_LPUF01000001.1"/>
</dbReference>
<evidence type="ECO:0000256" key="1">
    <source>
        <dbReference type="SAM" id="Phobius"/>
    </source>
</evidence>
<proteinExistence type="predicted"/>
<keyword evidence="1" id="KW-0472">Membrane</keyword>
<organism evidence="2 3">
    <name type="scientific">Methyloprofundus sedimenti</name>
    <dbReference type="NCBI Taxonomy" id="1420851"/>
    <lineage>
        <taxon>Bacteria</taxon>
        <taxon>Pseudomonadati</taxon>
        <taxon>Pseudomonadota</taxon>
        <taxon>Gammaproteobacteria</taxon>
        <taxon>Methylococcales</taxon>
        <taxon>Methylococcaceae</taxon>
        <taxon>Methyloprofundus</taxon>
    </lineage>
</organism>
<protein>
    <recommendedName>
        <fullName evidence="4">TIGR00341 family protein</fullName>
    </recommendedName>
</protein>
<dbReference type="OrthoDB" id="9790659at2"/>
<keyword evidence="1" id="KW-1133">Transmembrane helix</keyword>
<accession>A0A1V8M7Q5</accession>
<dbReference type="SUPFAM" id="SSF111331">
    <property type="entry name" value="NAD kinase/diacylglycerol kinase-like"/>
    <property type="match status" value="1"/>
</dbReference>
<feature type="transmembrane region" description="Helical" evidence="1">
    <location>
        <begin position="405"/>
        <end position="424"/>
    </location>
</feature>
<sequence>MQTYVNSALFVYTEKTAALLEPLQSNAFGTQLNTISFDSLLLNPHASLEGVGHVIIAVGLIEIKEIFRLALKYNFSVGLIPEKGEKKLIKSFNLPIESDKCIELACRENTQAIDLVLCNDNILLFKATLGWLPLLDTSADISKARFLIESFKKSFKLKLLKFCFTTAKGQKITTAASGCILIQQHQGSLVSKLIENDGTVNDGAISMVIFSPISIVVYSKILLHILTFSRNKNRLPPGIGYIKSSQIDIETVPELNVTIDDVSVTQTPLHCEVLPKAIRLNMGDTLTKTCQKVKVYKESVKIANLPGDKELDQISLKHIPIFAYASEARFRELFISLRDDAKMGSIYITLMILSTLLATIGLFQGSTAVVIGAMLLAPLMAPIVSLSMGLLRGNIELLKNSASKIAVGIVLALLASAIITQLFPYKMVTDEMSSRLSPSLLDLAVAIVSGVAGAYSKSYKEIMQSLAGVAVAVALVPPLAVAGIGIGRMDMNFFLQAFLLFSTNLIGITLAATFTFRVLGYSPIVYARRGLGIVFVLFMVIAVPLYASYDQIVEKITFESTFKKKRFFINGKYIIVQKVQLNRVNKPKIVTAEVLMRSTITRKDMQELKKKIQLHFPGKPIIRIWVMYNL</sequence>
<feature type="transmembrane region" description="Helical" evidence="1">
    <location>
        <begin position="531"/>
        <end position="549"/>
    </location>
</feature>
<feature type="transmembrane region" description="Helical" evidence="1">
    <location>
        <begin position="369"/>
        <end position="393"/>
    </location>
</feature>
<evidence type="ECO:0008006" key="4">
    <source>
        <dbReference type="Google" id="ProtNLM"/>
    </source>
</evidence>
<dbReference type="AlphaFoldDB" id="A0A1V8M7Q5"/>
<feature type="transmembrane region" description="Helical" evidence="1">
    <location>
        <begin position="493"/>
        <end position="519"/>
    </location>
</feature>
<dbReference type="Pfam" id="PF04087">
    <property type="entry name" value="DUF389"/>
    <property type="match status" value="1"/>
</dbReference>
<evidence type="ECO:0000313" key="2">
    <source>
        <dbReference type="EMBL" id="OQK17562.1"/>
    </source>
</evidence>
<feature type="transmembrane region" description="Helical" evidence="1">
    <location>
        <begin position="204"/>
        <end position="226"/>
    </location>
</feature>
<dbReference type="EMBL" id="LPUF01000001">
    <property type="protein sequence ID" value="OQK17562.1"/>
    <property type="molecule type" value="Genomic_DNA"/>
</dbReference>
<gene>
    <name evidence="2" type="ORF">AU255_06740</name>
</gene>
<name>A0A1V8M7Q5_9GAMM</name>
<reference evidence="2 3" key="1">
    <citation type="submission" date="2015-12" db="EMBL/GenBank/DDBJ databases">
        <authorList>
            <person name="Shamseldin A."/>
            <person name="Moawad H."/>
            <person name="Abd El-Rahim W.M."/>
            <person name="Sadowsky M.J."/>
        </authorList>
    </citation>
    <scope>NUCLEOTIDE SEQUENCE [LARGE SCALE GENOMIC DNA]</scope>
    <source>
        <strain evidence="2 3">WF1</strain>
    </source>
</reference>
<keyword evidence="3" id="KW-1185">Reference proteome</keyword>
<dbReference type="PANTHER" id="PTHR20992:SF9">
    <property type="entry name" value="AT15442P-RELATED"/>
    <property type="match status" value="1"/>
</dbReference>
<keyword evidence="1" id="KW-0812">Transmembrane</keyword>
<evidence type="ECO:0000313" key="3">
    <source>
        <dbReference type="Proteomes" id="UP000191980"/>
    </source>
</evidence>